<dbReference type="Proteomes" id="UP000307781">
    <property type="component" value="Unassembled WGS sequence"/>
</dbReference>
<reference evidence="1 2" key="1">
    <citation type="submission" date="2019-05" db="EMBL/GenBank/DDBJ databases">
        <title>Genome-based reclassification of Lactobacillus casei as Lactobacillus casei subsp. casei. subsp.nov., description of Lactobacillus casei subsp. zeae subsp. nov., and emended description of Lactobacillus casei.</title>
        <authorList>
            <person name="Huang C.-H."/>
        </authorList>
    </citation>
    <scope>NUCLEOTIDE SEQUENCE [LARGE SCALE GENOMIC DNA]</scope>
    <source>
        <strain evidence="1 2">CRBIP24.58</strain>
    </source>
</reference>
<sequence>MDPYANLSPQKITNRINKAADALGVQRQEMQLLFRLQELLRQISESKYQHDFIFKGGFEIITLIGVPRRTTIDLDATMNNYRLEPRKLKEVLSDIFDHARSPIRFEVTRIKMTMNENKYPGFRVGVIGIMGKTRSKLSIDVSTGDMIYPCPIKFMHTNFIDPHDKIMVNAFPREQIMADKLVTIYQKGASNTRAKDFYDIWALSIMESNNLDHQTLVAAFRKTAKAKKVSILTLVRGKEILEELKTAPGMVQSWHSYQQTKEFARGLELNQVLNMAKRQLVAMFDDNFHHEVNEEKAQTNKHEL</sequence>
<keyword evidence="1" id="KW-0808">Transferase</keyword>
<evidence type="ECO:0000313" key="2">
    <source>
        <dbReference type="Proteomes" id="UP000307781"/>
    </source>
</evidence>
<protein>
    <submittedName>
        <fullName evidence="1">Nucleotidyl transferase AbiEii/AbiGii toxin family protein</fullName>
    </submittedName>
</protein>
<organism evidence="1 2">
    <name type="scientific">Lacticaseibacillus zeae</name>
    <name type="common">Lactobacillus zeae</name>
    <dbReference type="NCBI Taxonomy" id="57037"/>
    <lineage>
        <taxon>Bacteria</taxon>
        <taxon>Bacillati</taxon>
        <taxon>Bacillota</taxon>
        <taxon>Bacilli</taxon>
        <taxon>Lactobacillales</taxon>
        <taxon>Lactobacillaceae</taxon>
        <taxon>Lacticaseibacillus</taxon>
    </lineage>
</organism>
<comment type="caution">
    <text evidence="1">The sequence shown here is derived from an EMBL/GenBank/DDBJ whole genome shotgun (WGS) entry which is preliminary data.</text>
</comment>
<dbReference type="GO" id="GO:0016740">
    <property type="term" value="F:transferase activity"/>
    <property type="evidence" value="ECO:0007669"/>
    <property type="project" value="UniProtKB-KW"/>
</dbReference>
<name>A0A5R8LYV9_LACZE</name>
<gene>
    <name evidence="1" type="ORF">FEI14_06395</name>
</gene>
<proteinExistence type="predicted"/>
<dbReference type="RefSeq" id="WP_138117916.1">
    <property type="nucleotide sequence ID" value="NZ_VBWN01000003.1"/>
</dbReference>
<dbReference type="InterPro" id="IPR014942">
    <property type="entry name" value="AbiEii"/>
</dbReference>
<evidence type="ECO:0000313" key="1">
    <source>
        <dbReference type="EMBL" id="TLF42510.1"/>
    </source>
</evidence>
<dbReference type="Gene3D" id="3.10.450.620">
    <property type="entry name" value="JHP933, nucleotidyltransferase-like core domain"/>
    <property type="match status" value="1"/>
</dbReference>
<accession>A0A5R8LYV9</accession>
<dbReference type="EMBL" id="VBWN01000003">
    <property type="protein sequence ID" value="TLF42510.1"/>
    <property type="molecule type" value="Genomic_DNA"/>
</dbReference>
<dbReference type="AlphaFoldDB" id="A0A5R8LYV9"/>
<dbReference type="Pfam" id="PF08843">
    <property type="entry name" value="AbiEii"/>
    <property type="match status" value="1"/>
</dbReference>